<dbReference type="PANTHER" id="PTHR14815">
    <property type="entry name" value="DDB1- AND CUL4-ASSOCIATED FACTOR 17"/>
    <property type="match status" value="1"/>
</dbReference>
<keyword evidence="3" id="KW-1185">Reference proteome</keyword>
<organism evidence="2 3">
    <name type="scientific">Dreissena polymorpha</name>
    <name type="common">Zebra mussel</name>
    <name type="synonym">Mytilus polymorpha</name>
    <dbReference type="NCBI Taxonomy" id="45954"/>
    <lineage>
        <taxon>Eukaryota</taxon>
        <taxon>Metazoa</taxon>
        <taxon>Spiralia</taxon>
        <taxon>Lophotrochozoa</taxon>
        <taxon>Mollusca</taxon>
        <taxon>Bivalvia</taxon>
        <taxon>Autobranchia</taxon>
        <taxon>Heteroconchia</taxon>
        <taxon>Euheterodonta</taxon>
        <taxon>Imparidentia</taxon>
        <taxon>Neoheterodontei</taxon>
        <taxon>Myida</taxon>
        <taxon>Dreissenoidea</taxon>
        <taxon>Dreissenidae</taxon>
        <taxon>Dreissena</taxon>
    </lineage>
</organism>
<protein>
    <submittedName>
        <fullName evidence="2">Uncharacterized protein</fullName>
    </submittedName>
</protein>
<dbReference type="Proteomes" id="UP000828390">
    <property type="component" value="Unassembled WGS sequence"/>
</dbReference>
<dbReference type="Pfam" id="PF15802">
    <property type="entry name" value="DCAF17"/>
    <property type="match status" value="1"/>
</dbReference>
<sequence>MGPKTEDALIYSCFHDNFHLTENRPWLITLQSHTVGECLQVCDLDTGRCDRQIFLSPVIRFKYLAWAEPNTVFFVKSVNLAYRPRFPMFNAIGSVVLAVFSAFPLQFVGMLEIDKQVFGQGCN</sequence>
<name>A0A9D4JUL0_DREPO</name>
<proteinExistence type="predicted"/>
<keyword evidence="1" id="KW-0812">Transmembrane</keyword>
<evidence type="ECO:0000256" key="1">
    <source>
        <dbReference type="SAM" id="Phobius"/>
    </source>
</evidence>
<accession>A0A9D4JUL0</accession>
<dbReference type="AlphaFoldDB" id="A0A9D4JUL0"/>
<dbReference type="PANTHER" id="PTHR14815:SF2">
    <property type="entry name" value="DDB1- AND CUL4-ASSOCIATED FACTOR 17"/>
    <property type="match status" value="1"/>
</dbReference>
<evidence type="ECO:0000313" key="2">
    <source>
        <dbReference type="EMBL" id="KAH3824721.1"/>
    </source>
</evidence>
<keyword evidence="1" id="KW-0472">Membrane</keyword>
<reference evidence="2" key="2">
    <citation type="submission" date="2020-11" db="EMBL/GenBank/DDBJ databases">
        <authorList>
            <person name="McCartney M.A."/>
            <person name="Auch B."/>
            <person name="Kono T."/>
            <person name="Mallez S."/>
            <person name="Becker A."/>
            <person name="Gohl D.M."/>
            <person name="Silverstein K.A.T."/>
            <person name="Koren S."/>
            <person name="Bechman K.B."/>
            <person name="Herman A."/>
            <person name="Abrahante J.E."/>
            <person name="Garbe J."/>
        </authorList>
    </citation>
    <scope>NUCLEOTIDE SEQUENCE</scope>
    <source>
        <strain evidence="2">Duluth1</strain>
        <tissue evidence="2">Whole animal</tissue>
    </source>
</reference>
<comment type="caution">
    <text evidence="2">The sequence shown here is derived from an EMBL/GenBank/DDBJ whole genome shotgun (WGS) entry which is preliminary data.</text>
</comment>
<dbReference type="GO" id="GO:0016567">
    <property type="term" value="P:protein ubiquitination"/>
    <property type="evidence" value="ECO:0007669"/>
    <property type="project" value="InterPro"/>
</dbReference>
<dbReference type="GO" id="GO:0080008">
    <property type="term" value="C:Cul4-RING E3 ubiquitin ligase complex"/>
    <property type="evidence" value="ECO:0007669"/>
    <property type="project" value="TreeGrafter"/>
</dbReference>
<dbReference type="InterPro" id="IPR031620">
    <property type="entry name" value="DCAF17"/>
</dbReference>
<dbReference type="EMBL" id="JAIWYP010000005">
    <property type="protein sequence ID" value="KAH3824721.1"/>
    <property type="molecule type" value="Genomic_DNA"/>
</dbReference>
<feature type="transmembrane region" description="Helical" evidence="1">
    <location>
        <begin position="86"/>
        <end position="107"/>
    </location>
</feature>
<evidence type="ECO:0000313" key="3">
    <source>
        <dbReference type="Proteomes" id="UP000828390"/>
    </source>
</evidence>
<gene>
    <name evidence="2" type="ORF">DPMN_126574</name>
</gene>
<reference evidence="2" key="1">
    <citation type="journal article" date="2019" name="bioRxiv">
        <title>The Genome of the Zebra Mussel, Dreissena polymorpha: A Resource for Invasive Species Research.</title>
        <authorList>
            <person name="McCartney M.A."/>
            <person name="Auch B."/>
            <person name="Kono T."/>
            <person name="Mallez S."/>
            <person name="Zhang Y."/>
            <person name="Obille A."/>
            <person name="Becker A."/>
            <person name="Abrahante J.E."/>
            <person name="Garbe J."/>
            <person name="Badalamenti J.P."/>
            <person name="Herman A."/>
            <person name="Mangelson H."/>
            <person name="Liachko I."/>
            <person name="Sullivan S."/>
            <person name="Sone E.D."/>
            <person name="Koren S."/>
            <person name="Silverstein K.A.T."/>
            <person name="Beckman K.B."/>
            <person name="Gohl D.M."/>
        </authorList>
    </citation>
    <scope>NUCLEOTIDE SEQUENCE</scope>
    <source>
        <strain evidence="2">Duluth1</strain>
        <tissue evidence="2">Whole animal</tissue>
    </source>
</reference>
<keyword evidence="1" id="KW-1133">Transmembrane helix</keyword>